<dbReference type="Gene3D" id="3.90.1580.10">
    <property type="entry name" value="paralog of FGE (formylglycine-generating enzyme)"/>
    <property type="match status" value="1"/>
</dbReference>
<accession>A0A4R6LV77</accession>
<dbReference type="Proteomes" id="UP000295064">
    <property type="component" value="Unassembled WGS sequence"/>
</dbReference>
<feature type="domain" description="Sulfatase-modifying factor enzyme-like" evidence="1">
    <location>
        <begin position="77"/>
        <end position="196"/>
    </location>
</feature>
<protein>
    <submittedName>
        <fullName evidence="2">Sulfatase-modifying factor enzyme 1</fullName>
    </submittedName>
</protein>
<dbReference type="EMBL" id="SNWX01000006">
    <property type="protein sequence ID" value="TDO92366.1"/>
    <property type="molecule type" value="Genomic_DNA"/>
</dbReference>
<dbReference type="AlphaFoldDB" id="A0A4R6LV77"/>
<organism evidence="2 3">
    <name type="scientific">Halanaerobium saccharolyticum</name>
    <dbReference type="NCBI Taxonomy" id="43595"/>
    <lineage>
        <taxon>Bacteria</taxon>
        <taxon>Bacillati</taxon>
        <taxon>Bacillota</taxon>
        <taxon>Clostridia</taxon>
        <taxon>Halanaerobiales</taxon>
        <taxon>Halanaerobiaceae</taxon>
        <taxon>Halanaerobium</taxon>
    </lineage>
</organism>
<dbReference type="InterPro" id="IPR042095">
    <property type="entry name" value="SUMF_sf"/>
</dbReference>
<dbReference type="InterPro" id="IPR016187">
    <property type="entry name" value="CTDL_fold"/>
</dbReference>
<evidence type="ECO:0000259" key="1">
    <source>
        <dbReference type="Pfam" id="PF03781"/>
    </source>
</evidence>
<gene>
    <name evidence="2" type="ORF">DFR79_106179</name>
</gene>
<dbReference type="RefSeq" id="WP_133514595.1">
    <property type="nucleotide sequence ID" value="NZ_SNWX01000006.1"/>
</dbReference>
<dbReference type="OrthoDB" id="9768004at2"/>
<comment type="caution">
    <text evidence="2">The sequence shown here is derived from an EMBL/GenBank/DDBJ whole genome shotgun (WGS) entry which is preliminary data.</text>
</comment>
<evidence type="ECO:0000313" key="3">
    <source>
        <dbReference type="Proteomes" id="UP000295064"/>
    </source>
</evidence>
<name>A0A4R6LV77_9FIRM</name>
<evidence type="ECO:0000313" key="2">
    <source>
        <dbReference type="EMBL" id="TDO92366.1"/>
    </source>
</evidence>
<dbReference type="Pfam" id="PF03781">
    <property type="entry name" value="FGE-sulfatase"/>
    <property type="match status" value="1"/>
</dbReference>
<sequence length="342" mass="37730">MEPFVFSIKDSYRAAVEAQTGGRNTVLYDDQGNPSVMYRLPKFNLDDVVDTWPNEPHPAFIVNGVVKDEIFISKYQNIIKNSRAYSIPNQDPATSINFDTARAASFAKGTGWHLMTNAEWAAIALWCRKNGYEPRGNNDYGQDISAPHEKGVETYGGGDPYKTYRVATGSGPASWSHDGTLAGIFDLNGNVHEWVDGLKLVDGKIWVHDENDFQTGNAAGDNTGWLDLGAYMDVDGTTLQLDSVIDNVMDEASSEYISHIFENMTADTGFTVPERLKYLAVFPEGTGYNGDYIYVRNYGERLPLRGGYWSGGSAAGVFQLGLYSERSGSSHRIGFRSAFVSL</sequence>
<dbReference type="InterPro" id="IPR005532">
    <property type="entry name" value="SUMF_dom"/>
</dbReference>
<proteinExistence type="predicted"/>
<dbReference type="SUPFAM" id="SSF56436">
    <property type="entry name" value="C-type lectin-like"/>
    <property type="match status" value="1"/>
</dbReference>
<reference evidence="2 3" key="1">
    <citation type="submission" date="2019-03" db="EMBL/GenBank/DDBJ databases">
        <title>Subsurface microbial communities from deep shales in Ohio and West Virginia, USA.</title>
        <authorList>
            <person name="Wrighton K."/>
        </authorList>
    </citation>
    <scope>NUCLEOTIDE SEQUENCE [LARGE SCALE GENOMIC DNA]</scope>
    <source>
        <strain evidence="2 3">MA284_T2</strain>
    </source>
</reference>